<evidence type="ECO:0000313" key="4">
    <source>
        <dbReference type="Proteomes" id="UP001200537"/>
    </source>
</evidence>
<dbReference type="InterPro" id="IPR002104">
    <property type="entry name" value="Integrase_catalytic"/>
</dbReference>
<dbReference type="EMBL" id="JAKNHJ010000005">
    <property type="protein sequence ID" value="MCG4617515.1"/>
    <property type="molecule type" value="Genomic_DNA"/>
</dbReference>
<dbReference type="InterPro" id="IPR050090">
    <property type="entry name" value="Tyrosine_recombinase_XerCD"/>
</dbReference>
<evidence type="ECO:0000313" key="3">
    <source>
        <dbReference type="EMBL" id="MCG4617515.1"/>
    </source>
</evidence>
<dbReference type="AlphaFoldDB" id="A0AAJ1EXK7"/>
<reference evidence="3" key="1">
    <citation type="submission" date="2022-01" db="EMBL/GenBank/DDBJ databases">
        <title>Collection of gut derived symbiotic bacterial strains cultured from healthy donors.</title>
        <authorList>
            <person name="Lin H."/>
            <person name="Kohout C."/>
            <person name="Waligurski E."/>
            <person name="Pamer E.G."/>
        </authorList>
    </citation>
    <scope>NUCLEOTIDE SEQUENCE</scope>
    <source>
        <strain evidence="3">DFI.7.46</strain>
    </source>
</reference>
<dbReference type="GO" id="GO:0015074">
    <property type="term" value="P:DNA integration"/>
    <property type="evidence" value="ECO:0007669"/>
    <property type="project" value="InterPro"/>
</dbReference>
<organism evidence="3 4">
    <name type="scientific">Varibaculum cambriense</name>
    <dbReference type="NCBI Taxonomy" id="184870"/>
    <lineage>
        <taxon>Bacteria</taxon>
        <taxon>Bacillati</taxon>
        <taxon>Actinomycetota</taxon>
        <taxon>Actinomycetes</taxon>
        <taxon>Actinomycetales</taxon>
        <taxon>Actinomycetaceae</taxon>
        <taxon>Varibaculum</taxon>
    </lineage>
</organism>
<proteinExistence type="predicted"/>
<dbReference type="InterPro" id="IPR013762">
    <property type="entry name" value="Integrase-like_cat_sf"/>
</dbReference>
<dbReference type="PANTHER" id="PTHR30349:SF64">
    <property type="entry name" value="PROPHAGE INTEGRASE INTD-RELATED"/>
    <property type="match status" value="1"/>
</dbReference>
<dbReference type="GO" id="GO:0003677">
    <property type="term" value="F:DNA binding"/>
    <property type="evidence" value="ECO:0007669"/>
    <property type="project" value="InterPro"/>
</dbReference>
<feature type="domain" description="Tyr recombinase" evidence="2">
    <location>
        <begin position="60"/>
        <end position="236"/>
    </location>
</feature>
<dbReference type="GO" id="GO:0006310">
    <property type="term" value="P:DNA recombination"/>
    <property type="evidence" value="ECO:0007669"/>
    <property type="project" value="UniProtKB-KW"/>
</dbReference>
<evidence type="ECO:0000256" key="1">
    <source>
        <dbReference type="ARBA" id="ARBA00023172"/>
    </source>
</evidence>
<dbReference type="PANTHER" id="PTHR30349">
    <property type="entry name" value="PHAGE INTEGRASE-RELATED"/>
    <property type="match status" value="1"/>
</dbReference>
<sequence length="242" mass="27244">MNRVFIEQYAAAKRKSGLSKSTVSGYLVPICGFYRWAFQEGLTQTDHGAYVRRYSRPRRSRLKWYTREEARRILAASIEMGKPTSGLIHLLLLNGLRLGETLATRIEHLSTIDHMTALTLPNRKMGVMDTVTLPAATVEVLGDCIGKRKHGRILLDRGRVLTPSRVYTLCNQMSEICGLDTPVRPHQLRATFVTLSLDAGVPYRDVMASTGHADMSMVAYYDRAHAAIRRNASHRLSDWLAD</sequence>
<dbReference type="InterPro" id="IPR011010">
    <property type="entry name" value="DNA_brk_join_enz"/>
</dbReference>
<dbReference type="Gene3D" id="1.10.443.10">
    <property type="entry name" value="Intergrase catalytic core"/>
    <property type="match status" value="1"/>
</dbReference>
<evidence type="ECO:0000259" key="2">
    <source>
        <dbReference type="PROSITE" id="PS51898"/>
    </source>
</evidence>
<dbReference type="PROSITE" id="PS51898">
    <property type="entry name" value="TYR_RECOMBINASE"/>
    <property type="match status" value="1"/>
</dbReference>
<dbReference type="Pfam" id="PF00589">
    <property type="entry name" value="Phage_integrase"/>
    <property type="match status" value="1"/>
</dbReference>
<dbReference type="SUPFAM" id="SSF56349">
    <property type="entry name" value="DNA breaking-rejoining enzymes"/>
    <property type="match status" value="1"/>
</dbReference>
<keyword evidence="1" id="KW-0233">DNA recombination</keyword>
<comment type="caution">
    <text evidence="3">The sequence shown here is derived from an EMBL/GenBank/DDBJ whole genome shotgun (WGS) entry which is preliminary data.</text>
</comment>
<accession>A0AAJ1EXK7</accession>
<protein>
    <submittedName>
        <fullName evidence="3">Site-specific integrase</fullName>
    </submittedName>
</protein>
<dbReference type="Proteomes" id="UP001200537">
    <property type="component" value="Unassembled WGS sequence"/>
</dbReference>
<name>A0AAJ1EXK7_9ACTO</name>
<gene>
    <name evidence="3" type="ORF">L0M99_03250</name>
</gene>